<dbReference type="CDD" id="cd06257">
    <property type="entry name" value="DnaJ"/>
    <property type="match status" value="1"/>
</dbReference>
<feature type="coiled-coil region" evidence="1">
    <location>
        <begin position="90"/>
        <end position="117"/>
    </location>
</feature>
<keyword evidence="5" id="KW-1185">Reference proteome</keyword>
<protein>
    <recommendedName>
        <fullName evidence="3">J domain-containing protein</fullName>
    </recommendedName>
</protein>
<feature type="domain" description="J" evidence="3">
    <location>
        <begin position="54"/>
        <end position="126"/>
    </location>
</feature>
<evidence type="ECO:0000256" key="2">
    <source>
        <dbReference type="SAM" id="MobiDB-lite"/>
    </source>
</evidence>
<dbReference type="Proteomes" id="UP001189429">
    <property type="component" value="Unassembled WGS sequence"/>
</dbReference>
<dbReference type="SUPFAM" id="SSF46565">
    <property type="entry name" value="Chaperone J-domain"/>
    <property type="match status" value="1"/>
</dbReference>
<feature type="region of interest" description="Disordered" evidence="2">
    <location>
        <begin position="397"/>
        <end position="421"/>
    </location>
</feature>
<dbReference type="Gene3D" id="1.10.287.110">
    <property type="entry name" value="DnaJ domain"/>
    <property type="match status" value="1"/>
</dbReference>
<name>A0ABN9S6A3_9DINO</name>
<sequence length="744" mass="80907">MCGDEPWYHDADIRQGLYDKVVAAHAEQKILVGPPADEISRICPSGGRMLAAGGVLRLGGVLLGGYGETDIGYAYRHLSRALHPDKNRSIPEAADAFKRLQEAADELRQTLEQQRAIMKAICEAMGGAVTPQMSERPQWALFAEVSRMLSGVLGLCGEGAVPSHSHIRGSVAFATCGRYHGCEPAALMGLWFDSNSLLDCVGSGAVRNSYDCSPKHLRAAFLCALYRATIAEDKRLGGIRGSWQAVFSQFPELGLWKELREKFRLRTADRGSKWDAASEFQPSEWAKGWRDKIREALATGVDEAVPAHAPEVRKLAGDLWKDLAEWAASQGLQRNLELFTAAAEGSESAAPSTGVQDTWAFVPAVDLYLMRVVGEGMVGTTAEGIFLEALQGVAKPPSKEPAAEAEEDAGQPKSLSKAEEQKLAMKDMDWEKIWRQKNQAQKFKNSSRGRNAGWQRGHSPSRRCVSSSSPSRPRRRRRARSLGPTSGERCGVPSRRGNGGGPRTCSLEQRGSVLASTRTRARGLPRKAGPAFVSHVATTLAQVSSGSPSLTVARTVGWPRKILAVGSVSVRAWVMVHSRAEGHHSSAPHLWHHLAAFLTRTPSRRQLSVRGAFWNTLKITSSIGTLVYTRPSHAACSVIQGKNLSFLIQRSSWKHDGCSIGCSTMSTALTQGQQQVIACRSSRACYCGAADILGAMDLFPEKCPPPHPLDRADLILLCEISPDSTMAILRTPLAIWLNRRSSPD</sequence>
<evidence type="ECO:0000256" key="1">
    <source>
        <dbReference type="SAM" id="Coils"/>
    </source>
</evidence>
<evidence type="ECO:0000259" key="3">
    <source>
        <dbReference type="PROSITE" id="PS50076"/>
    </source>
</evidence>
<dbReference type="PROSITE" id="PS50076">
    <property type="entry name" value="DNAJ_2"/>
    <property type="match status" value="1"/>
</dbReference>
<evidence type="ECO:0000313" key="5">
    <source>
        <dbReference type="Proteomes" id="UP001189429"/>
    </source>
</evidence>
<feature type="region of interest" description="Disordered" evidence="2">
    <location>
        <begin position="439"/>
        <end position="525"/>
    </location>
</feature>
<dbReference type="InterPro" id="IPR036869">
    <property type="entry name" value="J_dom_sf"/>
</dbReference>
<proteinExistence type="predicted"/>
<feature type="compositionally biased region" description="Polar residues" evidence="2">
    <location>
        <begin position="506"/>
        <end position="518"/>
    </location>
</feature>
<feature type="compositionally biased region" description="Polar residues" evidence="2">
    <location>
        <begin position="439"/>
        <end position="449"/>
    </location>
</feature>
<organism evidence="4 5">
    <name type="scientific">Prorocentrum cordatum</name>
    <dbReference type="NCBI Taxonomy" id="2364126"/>
    <lineage>
        <taxon>Eukaryota</taxon>
        <taxon>Sar</taxon>
        <taxon>Alveolata</taxon>
        <taxon>Dinophyceae</taxon>
        <taxon>Prorocentrales</taxon>
        <taxon>Prorocentraceae</taxon>
        <taxon>Prorocentrum</taxon>
    </lineage>
</organism>
<dbReference type="EMBL" id="CAUYUJ010009668">
    <property type="protein sequence ID" value="CAK0827375.1"/>
    <property type="molecule type" value="Genomic_DNA"/>
</dbReference>
<accession>A0ABN9S6A3</accession>
<feature type="compositionally biased region" description="Low complexity" evidence="2">
    <location>
        <begin position="462"/>
        <end position="471"/>
    </location>
</feature>
<keyword evidence="1" id="KW-0175">Coiled coil</keyword>
<reference evidence="4" key="1">
    <citation type="submission" date="2023-10" db="EMBL/GenBank/DDBJ databases">
        <authorList>
            <person name="Chen Y."/>
            <person name="Shah S."/>
            <person name="Dougan E. K."/>
            <person name="Thang M."/>
            <person name="Chan C."/>
        </authorList>
    </citation>
    <scope>NUCLEOTIDE SEQUENCE [LARGE SCALE GENOMIC DNA]</scope>
</reference>
<dbReference type="Pfam" id="PF00226">
    <property type="entry name" value="DnaJ"/>
    <property type="match status" value="1"/>
</dbReference>
<evidence type="ECO:0000313" key="4">
    <source>
        <dbReference type="EMBL" id="CAK0827375.1"/>
    </source>
</evidence>
<dbReference type="InterPro" id="IPR001623">
    <property type="entry name" value="DnaJ_domain"/>
</dbReference>
<comment type="caution">
    <text evidence="4">The sequence shown here is derived from an EMBL/GenBank/DDBJ whole genome shotgun (WGS) entry which is preliminary data.</text>
</comment>
<gene>
    <name evidence="4" type="ORF">PCOR1329_LOCUS26937</name>
</gene>